<sequence>MSQVFQTFSLTLFRLDIRNWRNVRLFRIVYLLNNLQIFLAGLLLEIFEVLYLHVIDLKKWTALVYLN</sequence>
<keyword evidence="1" id="KW-0472">Membrane</keyword>
<dbReference type="AlphaFoldDB" id="A0A418VX14"/>
<accession>A0A418VX14</accession>
<protein>
    <submittedName>
        <fullName evidence="2">Uncharacterized protein</fullName>
    </submittedName>
</protein>
<organism evidence="2 3">
    <name type="scientific">Azospirillum cavernae</name>
    <dbReference type="NCBI Taxonomy" id="2320860"/>
    <lineage>
        <taxon>Bacteria</taxon>
        <taxon>Pseudomonadati</taxon>
        <taxon>Pseudomonadota</taxon>
        <taxon>Alphaproteobacteria</taxon>
        <taxon>Rhodospirillales</taxon>
        <taxon>Azospirillaceae</taxon>
        <taxon>Azospirillum</taxon>
    </lineage>
</organism>
<dbReference type="Proteomes" id="UP000283458">
    <property type="component" value="Unassembled WGS sequence"/>
</dbReference>
<reference evidence="2 3" key="1">
    <citation type="submission" date="2018-09" db="EMBL/GenBank/DDBJ databases">
        <authorList>
            <person name="Zhu H."/>
        </authorList>
    </citation>
    <scope>NUCLEOTIDE SEQUENCE [LARGE SCALE GENOMIC DNA]</scope>
    <source>
        <strain evidence="2 3">K2W22B-5</strain>
    </source>
</reference>
<evidence type="ECO:0000313" key="3">
    <source>
        <dbReference type="Proteomes" id="UP000283458"/>
    </source>
</evidence>
<gene>
    <name evidence="2" type="ORF">D3877_16325</name>
</gene>
<proteinExistence type="predicted"/>
<comment type="caution">
    <text evidence="2">The sequence shown here is derived from an EMBL/GenBank/DDBJ whole genome shotgun (WGS) entry which is preliminary data.</text>
</comment>
<name>A0A418VX14_9PROT</name>
<evidence type="ECO:0000313" key="2">
    <source>
        <dbReference type="EMBL" id="RJF81686.1"/>
    </source>
</evidence>
<keyword evidence="1" id="KW-1133">Transmembrane helix</keyword>
<dbReference type="EMBL" id="QYUL01000002">
    <property type="protein sequence ID" value="RJF81686.1"/>
    <property type="molecule type" value="Genomic_DNA"/>
</dbReference>
<keyword evidence="1" id="KW-0812">Transmembrane</keyword>
<feature type="transmembrane region" description="Helical" evidence="1">
    <location>
        <begin position="28"/>
        <end position="54"/>
    </location>
</feature>
<evidence type="ECO:0000256" key="1">
    <source>
        <dbReference type="SAM" id="Phobius"/>
    </source>
</evidence>
<keyword evidence="3" id="KW-1185">Reference proteome</keyword>